<comment type="catalytic activity">
    <reaction evidence="6">
        <text>L-threonyl-[protein] + ATP = 3-O-(5'-adenylyl)-L-threonyl-[protein] + diphosphate</text>
        <dbReference type="Rhea" id="RHEA:54292"/>
        <dbReference type="Rhea" id="RHEA-COMP:11060"/>
        <dbReference type="Rhea" id="RHEA-COMP:13847"/>
        <dbReference type="ChEBI" id="CHEBI:30013"/>
        <dbReference type="ChEBI" id="CHEBI:30616"/>
        <dbReference type="ChEBI" id="CHEBI:33019"/>
        <dbReference type="ChEBI" id="CHEBI:138113"/>
        <dbReference type="EC" id="2.7.7.108"/>
    </reaction>
</comment>
<evidence type="ECO:0000256" key="1">
    <source>
        <dbReference type="ARBA" id="ARBA00022679"/>
    </source>
</evidence>
<dbReference type="Pfam" id="PF02661">
    <property type="entry name" value="Fic"/>
    <property type="match status" value="1"/>
</dbReference>
<reference evidence="9 10" key="1">
    <citation type="submission" date="2024-01" db="EMBL/GenBank/DDBJ databases">
        <title>novel species in genus Adlercreutzia.</title>
        <authorList>
            <person name="Liu X."/>
        </authorList>
    </citation>
    <scope>NUCLEOTIDE SEQUENCE [LARGE SCALE GENOMIC DNA]</scope>
    <source>
        <strain evidence="9 10">R7</strain>
    </source>
</reference>
<evidence type="ECO:0000313" key="10">
    <source>
        <dbReference type="Proteomes" id="UP001349994"/>
    </source>
</evidence>
<evidence type="ECO:0000256" key="7">
    <source>
        <dbReference type="ARBA" id="ARBA00048696"/>
    </source>
</evidence>
<evidence type="ECO:0000313" key="9">
    <source>
        <dbReference type="EMBL" id="MEC4177009.1"/>
    </source>
</evidence>
<evidence type="ECO:0000256" key="4">
    <source>
        <dbReference type="ARBA" id="ARBA00022840"/>
    </source>
</evidence>
<accession>A0ABU6IKQ4</accession>
<feature type="domain" description="Fido" evidence="8">
    <location>
        <begin position="34"/>
        <end position="189"/>
    </location>
</feature>
<evidence type="ECO:0000256" key="5">
    <source>
        <dbReference type="ARBA" id="ARBA00034531"/>
    </source>
</evidence>
<evidence type="ECO:0000259" key="8">
    <source>
        <dbReference type="PROSITE" id="PS51459"/>
    </source>
</evidence>
<evidence type="ECO:0000256" key="6">
    <source>
        <dbReference type="ARBA" id="ARBA00047939"/>
    </source>
</evidence>
<dbReference type="PROSITE" id="PS51459">
    <property type="entry name" value="FIDO"/>
    <property type="match status" value="1"/>
</dbReference>
<dbReference type="InterPro" id="IPR036597">
    <property type="entry name" value="Fido-like_dom_sf"/>
</dbReference>
<dbReference type="PANTHER" id="PTHR39560:SF1">
    <property type="entry name" value="PROTEIN ADENYLYLTRANSFERASE FIC-RELATED"/>
    <property type="match status" value="1"/>
</dbReference>
<gene>
    <name evidence="9" type="ORF">VIN30_11170</name>
</gene>
<keyword evidence="2" id="KW-0548">Nucleotidyltransferase</keyword>
<dbReference type="InterPro" id="IPR003812">
    <property type="entry name" value="Fido"/>
</dbReference>
<protein>
    <recommendedName>
        <fullName evidence="5">protein adenylyltransferase</fullName>
        <ecNumber evidence="5">2.7.7.108</ecNumber>
    </recommendedName>
</protein>
<dbReference type="Proteomes" id="UP001349994">
    <property type="component" value="Unassembled WGS sequence"/>
</dbReference>
<evidence type="ECO:0000256" key="2">
    <source>
        <dbReference type="ARBA" id="ARBA00022695"/>
    </source>
</evidence>
<evidence type="ECO:0000256" key="3">
    <source>
        <dbReference type="ARBA" id="ARBA00022741"/>
    </source>
</evidence>
<dbReference type="SUPFAM" id="SSF140931">
    <property type="entry name" value="Fic-like"/>
    <property type="match status" value="1"/>
</dbReference>
<dbReference type="EC" id="2.7.7.108" evidence="5"/>
<keyword evidence="3" id="KW-0547">Nucleotide-binding</keyword>
<sequence length="217" mass="24357">MRAHHAAGADPAALEADLVSQRIAELLARSSFFLAPAMLAEIHRYLFQDLDAAVYHPGAFKVERMVKQEDILNGDSVLYADPLAYDMALAGAFATEQAAFYGTLEGDELASFCHAIAFLWQIHPFYEGNTRTAAVFSMLYLNYLGFTVSNEPFESHARYFRDALVRAMYRNPDAGIFPDESFLIAFYENALGRAAHELNREELICPRLFDNPSLMIN</sequence>
<name>A0ABU6IKQ4_9ACTN</name>
<comment type="catalytic activity">
    <reaction evidence="7">
        <text>L-tyrosyl-[protein] + ATP = O-(5'-adenylyl)-L-tyrosyl-[protein] + diphosphate</text>
        <dbReference type="Rhea" id="RHEA:54288"/>
        <dbReference type="Rhea" id="RHEA-COMP:10136"/>
        <dbReference type="Rhea" id="RHEA-COMP:13846"/>
        <dbReference type="ChEBI" id="CHEBI:30616"/>
        <dbReference type="ChEBI" id="CHEBI:33019"/>
        <dbReference type="ChEBI" id="CHEBI:46858"/>
        <dbReference type="ChEBI" id="CHEBI:83624"/>
        <dbReference type="EC" id="2.7.7.108"/>
    </reaction>
</comment>
<dbReference type="Gene3D" id="1.10.3290.10">
    <property type="entry name" value="Fido-like domain"/>
    <property type="match status" value="1"/>
</dbReference>
<proteinExistence type="predicted"/>
<keyword evidence="4" id="KW-0067">ATP-binding</keyword>
<keyword evidence="10" id="KW-1185">Reference proteome</keyword>
<comment type="caution">
    <text evidence="9">The sequence shown here is derived from an EMBL/GenBank/DDBJ whole genome shotgun (WGS) entry which is preliminary data.</text>
</comment>
<dbReference type="PANTHER" id="PTHR39560">
    <property type="entry name" value="PROTEIN ADENYLYLTRANSFERASE FIC-RELATED"/>
    <property type="match status" value="1"/>
</dbReference>
<dbReference type="EMBL" id="JAYMFF010000029">
    <property type="protein sequence ID" value="MEC4177009.1"/>
    <property type="molecule type" value="Genomic_DNA"/>
</dbReference>
<keyword evidence="1" id="KW-0808">Transferase</keyword>
<organism evidence="9 10">
    <name type="scientific">Adlercreutzia wanghongyangiae</name>
    <dbReference type="NCBI Taxonomy" id="3111451"/>
    <lineage>
        <taxon>Bacteria</taxon>
        <taxon>Bacillati</taxon>
        <taxon>Actinomycetota</taxon>
        <taxon>Coriobacteriia</taxon>
        <taxon>Eggerthellales</taxon>
        <taxon>Eggerthellaceae</taxon>
        <taxon>Adlercreutzia</taxon>
    </lineage>
</organism>